<comment type="function">
    <text evidence="6">Acts as a component of the CCR4-NOT core complex, which in the nucleus seems to be a general transcription factor, and in the cytoplasm the major mRNA deadenylase involved in mRNA turnover. The NOT protein subcomplex negatively regulates the basal and activated transcription of many genes. Preferentially affects TC-type TATA element-dependent transcription. Could directly or indirectly inhibit component(s) of the general transcription machinery.</text>
</comment>
<feature type="compositionally biased region" description="Gly residues" evidence="8">
    <location>
        <begin position="130"/>
        <end position="142"/>
    </location>
</feature>
<evidence type="ECO:0000259" key="13">
    <source>
        <dbReference type="Pfam" id="PF16418"/>
    </source>
</evidence>
<dbReference type="Pfam" id="PF12842">
    <property type="entry name" value="DUF3819"/>
    <property type="match status" value="1"/>
</dbReference>
<dbReference type="InterPro" id="IPR024557">
    <property type="entry name" value="CNOT1_dom_4"/>
</dbReference>
<keyword evidence="5" id="KW-0539">Nucleus</keyword>
<evidence type="ECO:0000256" key="1">
    <source>
        <dbReference type="ARBA" id="ARBA00004123"/>
    </source>
</evidence>
<keyword evidence="3" id="KW-0805">Transcription regulation</keyword>
<evidence type="ECO:0000256" key="5">
    <source>
        <dbReference type="ARBA" id="ARBA00023242"/>
    </source>
</evidence>
<feature type="domain" description="CCR4-Not complex component Not1 C-terminal" evidence="9">
    <location>
        <begin position="1921"/>
        <end position="2287"/>
    </location>
</feature>
<dbReference type="Proteomes" id="UP000799766">
    <property type="component" value="Unassembled WGS sequence"/>
</dbReference>
<feature type="compositionally biased region" description="Polar residues" evidence="8">
    <location>
        <begin position="89"/>
        <end position="116"/>
    </location>
</feature>
<evidence type="ECO:0000259" key="11">
    <source>
        <dbReference type="Pfam" id="PF16415"/>
    </source>
</evidence>
<dbReference type="OrthoDB" id="1933107at2759"/>
<dbReference type="GO" id="GO:0000289">
    <property type="term" value="P:nuclear-transcribed mRNA poly(A) tail shortening"/>
    <property type="evidence" value="ECO:0007669"/>
    <property type="project" value="UniProtKB-ARBA"/>
</dbReference>
<feature type="compositionally biased region" description="Low complexity" evidence="8">
    <location>
        <begin position="38"/>
        <end position="88"/>
    </location>
</feature>
<dbReference type="Gene3D" id="1.25.40.790">
    <property type="match status" value="1"/>
</dbReference>
<dbReference type="Pfam" id="PF16418">
    <property type="entry name" value="CNOT1_HEAT"/>
    <property type="match status" value="1"/>
</dbReference>
<evidence type="ECO:0000256" key="3">
    <source>
        <dbReference type="ARBA" id="ARBA00023015"/>
    </source>
</evidence>
<feature type="compositionally biased region" description="Low complexity" evidence="8">
    <location>
        <begin position="149"/>
        <end position="167"/>
    </location>
</feature>
<dbReference type="Pfam" id="PF25097">
    <property type="entry name" value="ARM_Cnot1"/>
    <property type="match status" value="1"/>
</dbReference>
<dbReference type="Pfam" id="PF16417">
    <property type="entry name" value="CNOT1_TTP_bind"/>
    <property type="match status" value="1"/>
</dbReference>
<dbReference type="Gene3D" id="1.25.40.800">
    <property type="match status" value="1"/>
</dbReference>
<dbReference type="InterPro" id="IPR032191">
    <property type="entry name" value="CNOT1_CAF1_bind"/>
</dbReference>
<dbReference type="Gene3D" id="1.25.40.840">
    <property type="entry name" value="CCR4-NOT transcription complex subunit 1 TTP binding domain"/>
    <property type="match status" value="1"/>
</dbReference>
<evidence type="ECO:0000256" key="7">
    <source>
        <dbReference type="ARBA" id="ARBA00074459"/>
    </source>
</evidence>
<dbReference type="InterPro" id="IPR032194">
    <property type="entry name" value="CNOT1_HEAT"/>
</dbReference>
<dbReference type="PANTHER" id="PTHR13162:SF8">
    <property type="entry name" value="CCR4-NOT TRANSCRIPTION COMPLEX SUBUNIT 1"/>
    <property type="match status" value="1"/>
</dbReference>
<protein>
    <recommendedName>
        <fullName evidence="7">General negative regulator of transcription subunit 1</fullName>
    </recommendedName>
</protein>
<gene>
    <name evidence="15" type="ORF">BDY21DRAFT_385683</name>
</gene>
<keyword evidence="16" id="KW-1185">Reference proteome</keyword>
<dbReference type="FunFam" id="1.25.40.180:FF:000012">
    <property type="entry name" value="Ccr4-Not transcription complex subunit"/>
    <property type="match status" value="1"/>
</dbReference>
<evidence type="ECO:0000256" key="6">
    <source>
        <dbReference type="ARBA" id="ARBA00059181"/>
    </source>
</evidence>
<dbReference type="GO" id="GO:0000932">
    <property type="term" value="C:P-body"/>
    <property type="evidence" value="ECO:0007669"/>
    <property type="project" value="TreeGrafter"/>
</dbReference>
<feature type="compositionally biased region" description="Polar residues" evidence="8">
    <location>
        <begin position="26"/>
        <end position="37"/>
    </location>
</feature>
<dbReference type="EMBL" id="MU001679">
    <property type="protein sequence ID" value="KAF2458071.1"/>
    <property type="molecule type" value="Genomic_DNA"/>
</dbReference>
<dbReference type="InterPro" id="IPR032193">
    <property type="entry name" value="CNOT1_TTP_bind"/>
</dbReference>
<feature type="domain" description="CCR4-NOT transcription complex subunit 1 HEAT repeat" evidence="13">
    <location>
        <begin position="640"/>
        <end position="785"/>
    </location>
</feature>
<evidence type="ECO:0000259" key="9">
    <source>
        <dbReference type="Pfam" id="PF04054"/>
    </source>
</evidence>
<dbReference type="Pfam" id="PF16415">
    <property type="entry name" value="CNOT1_CAF1_bind"/>
    <property type="match status" value="1"/>
</dbReference>
<dbReference type="CDD" id="cd20710">
    <property type="entry name" value="NOT1_connector"/>
    <property type="match status" value="1"/>
</dbReference>
<dbReference type="Gene3D" id="1.25.40.180">
    <property type="match status" value="1"/>
</dbReference>
<name>A0A6A6P209_9PEZI</name>
<dbReference type="GO" id="GO:0017148">
    <property type="term" value="P:negative regulation of translation"/>
    <property type="evidence" value="ECO:0007669"/>
    <property type="project" value="InterPro"/>
</dbReference>
<feature type="domain" description="CCR4-NOT transcription complex subunit 1" evidence="10">
    <location>
        <begin position="1311"/>
        <end position="1452"/>
    </location>
</feature>
<evidence type="ECO:0000313" key="16">
    <source>
        <dbReference type="Proteomes" id="UP000799766"/>
    </source>
</evidence>
<dbReference type="PANTHER" id="PTHR13162">
    <property type="entry name" value="CCR4-NOT TRANSCRIPTION COMPLEX"/>
    <property type="match status" value="1"/>
</dbReference>
<dbReference type="InterPro" id="IPR038535">
    <property type="entry name" value="CNOT1_TTP_bind_sf"/>
</dbReference>
<dbReference type="Pfam" id="PF04054">
    <property type="entry name" value="Not1"/>
    <property type="match status" value="1"/>
</dbReference>
<evidence type="ECO:0000256" key="8">
    <source>
        <dbReference type="SAM" id="MobiDB-lite"/>
    </source>
</evidence>
<dbReference type="InterPro" id="IPR040398">
    <property type="entry name" value="Not1"/>
</dbReference>
<evidence type="ECO:0000256" key="4">
    <source>
        <dbReference type="ARBA" id="ARBA00023163"/>
    </source>
</evidence>
<evidence type="ECO:0000259" key="14">
    <source>
        <dbReference type="Pfam" id="PF25097"/>
    </source>
</evidence>
<evidence type="ECO:0000256" key="2">
    <source>
        <dbReference type="ARBA" id="ARBA00022491"/>
    </source>
</evidence>
<reference evidence="15" key="1">
    <citation type="journal article" date="2020" name="Stud. Mycol.">
        <title>101 Dothideomycetes genomes: a test case for predicting lifestyles and emergence of pathogens.</title>
        <authorList>
            <person name="Haridas S."/>
            <person name="Albert R."/>
            <person name="Binder M."/>
            <person name="Bloem J."/>
            <person name="Labutti K."/>
            <person name="Salamov A."/>
            <person name="Andreopoulos B."/>
            <person name="Baker S."/>
            <person name="Barry K."/>
            <person name="Bills G."/>
            <person name="Bluhm B."/>
            <person name="Cannon C."/>
            <person name="Castanera R."/>
            <person name="Culley D."/>
            <person name="Daum C."/>
            <person name="Ezra D."/>
            <person name="Gonzalez J."/>
            <person name="Henrissat B."/>
            <person name="Kuo A."/>
            <person name="Liang C."/>
            <person name="Lipzen A."/>
            <person name="Lutzoni F."/>
            <person name="Magnuson J."/>
            <person name="Mondo S."/>
            <person name="Nolan M."/>
            <person name="Ohm R."/>
            <person name="Pangilinan J."/>
            <person name="Park H.-J."/>
            <person name="Ramirez L."/>
            <person name="Alfaro M."/>
            <person name="Sun H."/>
            <person name="Tritt A."/>
            <person name="Yoshinaga Y."/>
            <person name="Zwiers L.-H."/>
            <person name="Turgeon B."/>
            <person name="Goodwin S."/>
            <person name="Spatafora J."/>
            <person name="Crous P."/>
            <person name="Grigoriev I."/>
        </authorList>
    </citation>
    <scope>NUCLEOTIDE SEQUENCE</scope>
    <source>
        <strain evidence="15">ATCC 16933</strain>
    </source>
</reference>
<dbReference type="GO" id="GO:0005634">
    <property type="term" value="C:nucleus"/>
    <property type="evidence" value="ECO:0007669"/>
    <property type="project" value="UniProtKB-SubCell"/>
</dbReference>
<dbReference type="GO" id="GO:0030015">
    <property type="term" value="C:CCR4-NOT core complex"/>
    <property type="evidence" value="ECO:0007669"/>
    <property type="project" value="InterPro"/>
</dbReference>
<evidence type="ECO:0000259" key="10">
    <source>
        <dbReference type="Pfam" id="PF12842"/>
    </source>
</evidence>
<dbReference type="InterPro" id="IPR007196">
    <property type="entry name" value="CCR4-Not_Not1_C"/>
</dbReference>
<evidence type="ECO:0000313" key="15">
    <source>
        <dbReference type="EMBL" id="KAF2458071.1"/>
    </source>
</evidence>
<proteinExistence type="predicted"/>
<accession>A0A6A6P209</accession>
<keyword evidence="2" id="KW-0678">Repressor</keyword>
<dbReference type="InterPro" id="IPR055454">
    <property type="entry name" value="CNOT1-like_NOT1_connector"/>
</dbReference>
<evidence type="ECO:0000259" key="12">
    <source>
        <dbReference type="Pfam" id="PF16417"/>
    </source>
</evidence>
<keyword evidence="4" id="KW-0804">Transcription</keyword>
<feature type="domain" description="CCR4-NOT transcription complex subunit 1 CAF1-binding" evidence="11">
    <location>
        <begin position="1030"/>
        <end position="1251"/>
    </location>
</feature>
<feature type="domain" description="CCR4-NOT transcription complex subunit 1-like NOT1 connector" evidence="14">
    <location>
        <begin position="1606"/>
        <end position="1744"/>
    </location>
</feature>
<comment type="subcellular location">
    <subcellularLocation>
        <location evidence="1">Nucleus</location>
    </subcellularLocation>
</comment>
<feature type="region of interest" description="Disordered" evidence="8">
    <location>
        <begin position="1"/>
        <end position="173"/>
    </location>
</feature>
<feature type="compositionally biased region" description="Low complexity" evidence="8">
    <location>
        <begin position="8"/>
        <end position="19"/>
    </location>
</feature>
<feature type="domain" description="CCR4-NOT transcription complex subunit 1 TTP binding" evidence="12">
    <location>
        <begin position="819"/>
        <end position="967"/>
    </location>
</feature>
<organism evidence="15 16">
    <name type="scientific">Lineolata rhizophorae</name>
    <dbReference type="NCBI Taxonomy" id="578093"/>
    <lineage>
        <taxon>Eukaryota</taxon>
        <taxon>Fungi</taxon>
        <taxon>Dikarya</taxon>
        <taxon>Ascomycota</taxon>
        <taxon>Pezizomycotina</taxon>
        <taxon>Dothideomycetes</taxon>
        <taxon>Dothideomycetes incertae sedis</taxon>
        <taxon>Lineolatales</taxon>
        <taxon>Lineolataceae</taxon>
        <taxon>Lineolata</taxon>
    </lineage>
</organism>
<dbReference type="GO" id="GO:0060090">
    <property type="term" value="F:molecular adaptor activity"/>
    <property type="evidence" value="ECO:0007669"/>
    <property type="project" value="TreeGrafter"/>
</dbReference>
<sequence length="2299" mass="256296">MSQQFTWGSSSHQQSGRRGIAPISTAFGSQTPNQRPGASSQSPSRASFSPAASAPAPTASSRPSRAVASRASSTSSASTPFSPSQTAAQQQPVAASQLLSSGGSRARNIASSTNPHVASAAAALPNASQTGGGAASSGGGGTAKLARASPSLSQSSGVGSPSTTANPPTAPAGQSLSKIVIAQIFLLLSSLKDDKDKTKWEQQVDQIQKLVESNGMEVYTKYFRRLLQSNAAQLFPGSARSSDSAGAGNYPMLVGEMQKISQDLQQADKIAESLDTQEGDLFRDFDLSTFMEHFKLDTLAKTLLALACKSASKTDLRMKADAILSSTYTNLLNHIIGPTAESQDIHPPFLAAILERLIQDPPRIWTEEQKGDLRYAVRLRFQKRGRQVPTEISSVLSLMGILTPDNPLVRHVQRAGPKATATVDAAKEMLASAESRDIVHQQVANAILFMAISQNGLAYNPGNFIAALREHRAGGRLDWQDVLSSFDREGLRVTKQQFLVLFHALLPLAKDYANFDIQFLLAGTSWRHTETMLSFVIAFLSCSPDELDISKIPRLRVAWTPEIFDDASEETKAYAAKIAKHPFISLDATQALFSTMFRSQETYNQAQLLGVTDNVINPFTDIVLISAVVIPKPWGALQDQALRQLLLPFLKKELQPYDFVMHGIWKQDTGWTIQKLLDYWAHEPMVIHRIFEHAQDHGWMDALLSIHHEMCIDLAAIAHKRSPDFNLEQWAQGILQAGPQEFSRALGSFLDLKIIDEALVQREQAAPKSVGLAVKTVYAFLSILQDHLPEEELVVLQRSCIQTYPRIVNYGEGFDEIIDANSQDGNKFSEETDAKMQDHYKKMYGMESDVRSIIEALQKYKTSEDPADQDLFACMIHGLFDEYNCFGEYPLEALATTAVLFGSIINFNLLSRITLQAGLGMVLEAVQRYPPDESMYKFGLQALLHFKERLHEWPKFCDRLLGVPGLQGTEIWTKAEEVVRSQVAEVNGNGTSGLAMTNGNADEILGVQESPYVPFTCLHEDPPVRGADFYEDPDEEVQDTVLFALNNISERNVQEKTDTLKRAVEDRHHQWFSAYVVDQRAKTQANLHPLYMQMLSLFDDNMLWAEVLRETYGAVIRMLNSESTMNSTPERNNLKNLAIWLGSLTIARDKPIKFKNISFKDLLIEGHDSQRLIIVIPFTCKVLAQGARSLVFTPPNPWIMEILRILMELYHFADLKLNQKFEIEVLCKTLNVDHKDIEPSECIRSRPTIEEEYLGIVPEGLEGFNDLSLVSLNRVRTQNDRYSSASILASLPDFSNDLIYPTSQMMSASRMRNICISATQQALQEIIAPVVERSITIASIATSQMIAKDFATEPDENKVISAAHNLAKSLSGSLGLVTCKEPLRMSITNNIRIIARDLPGGEQAMPEGLILMFVNDNLDLICSLVEHAAENRSLQEIDNQLQDAVEARRAHRMTHPNEPFVDALASRWSTFIPEPYKLAPGGLNAQQLAIYEQFTRQPRSAPSHANNASQDSGRQLPDILQEQFPAVPNLPTPAEAPAVPRQNTQRMAAPPVQTPSQPHINGFIDVQTYIDRVLSLLLELQRAAKEAPEEHIKDLGQSAPTREIYDELVHTMDSAGLSRDNLALACAQKVTDFLFSELRTRLEIEVMVELLFHTCQVSSNTARQVIVFFAGVEEPRLFNTALTVCLLKYAFIDMRRIDGAAAHAIAERNGLAVEFLSDLVDEILLGDNQSALRSDLAKSLEALTLWLNEDPDYDIAKQVMVKLKVMPLAVGHPNVALEKNDLMEYIFEEWIQLYRSDAHEKSLSSFVFQLHDSGILKSSEDCAQFVRICTELSVGAYEQEEASLPYGILDNAYIPIDAFAKLIATLAVYHMPADATPNGVRVRYLDRIMSVLVLVLMNHHQSRGMQHFSQKVFFRMFSSLLCELETLTRMAPDLQMELMKVMGTTFMVLQPNNIQGFSFAWLMLISHRIFMPALLRRADPAGWDLYTQLMESLLNFVGELVKPVEYSAQARDYYRGVLRVLLVLHHDFPEFLAENHFRLCNSIPVHCTQLRNLIVSAYPSSFPELPDPFTAGLKVDRLEEIRKAPIIRGDIERPLARAGIRDAVDSYLHEESNESSMEKICKAVSSPARAETGFAFTPVKVDTVLLNALVLYIGTDALNAPTSTNATFVKSSPHAKLLEGLSKGLRPEGRYHFISAIVNQLRYPNSHTHYFSYALLHIFGSPTNEQDALDVQQQVTRVLLERLLVHRPHPWGLIITLLEILKNPAYQFWDLPFVKTAPEVRSLFDALFQHINQSPRALA</sequence>